<evidence type="ECO:0008006" key="4">
    <source>
        <dbReference type="Google" id="ProtNLM"/>
    </source>
</evidence>
<proteinExistence type="predicted"/>
<dbReference type="Proteomes" id="UP000000925">
    <property type="component" value="Chromosome"/>
</dbReference>
<evidence type="ECO:0000313" key="3">
    <source>
        <dbReference type="Proteomes" id="UP000000925"/>
    </source>
</evidence>
<keyword evidence="1" id="KW-0472">Membrane</keyword>
<dbReference type="STRING" id="583355.Caka_1620"/>
<dbReference type="Pfam" id="PF07963">
    <property type="entry name" value="N_methyl"/>
    <property type="match status" value="1"/>
</dbReference>
<feature type="transmembrane region" description="Helical" evidence="1">
    <location>
        <begin position="20"/>
        <end position="42"/>
    </location>
</feature>
<keyword evidence="1" id="KW-0812">Transmembrane</keyword>
<name>D5EJP0_CORAD</name>
<sequence length="157" mass="17170">MNTDAPAERSIRRSCAAFSLVELMVAVLIIVAVVGAVFKLTAQSLFIFERSRDIVRVSQILQYQMETVRSTAVNTLASQVGAGAQTIKVDSSGVPTSGTAAVPHGWEAFTLQQTVETVDTGYYKVTLNASWTDRRGEPRTDQYVTWICDGGLNDFFN</sequence>
<organism evidence="2 3">
    <name type="scientific">Coraliomargarita akajimensis (strain DSM 45221 / IAM 15411 / JCM 23193 / KCTC 12865 / 04OKA010-24)</name>
    <dbReference type="NCBI Taxonomy" id="583355"/>
    <lineage>
        <taxon>Bacteria</taxon>
        <taxon>Pseudomonadati</taxon>
        <taxon>Verrucomicrobiota</taxon>
        <taxon>Opitutia</taxon>
        <taxon>Puniceicoccales</taxon>
        <taxon>Coraliomargaritaceae</taxon>
        <taxon>Coraliomargarita</taxon>
    </lineage>
</organism>
<dbReference type="KEGG" id="caa:Caka_1620"/>
<reference evidence="2 3" key="1">
    <citation type="journal article" date="2010" name="Stand. Genomic Sci.">
        <title>Complete genome sequence of Coraliomargarita akajimensis type strain (04OKA010-24).</title>
        <authorList>
            <person name="Mavromatis K."/>
            <person name="Abt B."/>
            <person name="Brambilla E."/>
            <person name="Lapidus A."/>
            <person name="Copeland A."/>
            <person name="Deshpande S."/>
            <person name="Nolan M."/>
            <person name="Lucas S."/>
            <person name="Tice H."/>
            <person name="Cheng J.F."/>
            <person name="Han C."/>
            <person name="Detter J.C."/>
            <person name="Woyke T."/>
            <person name="Goodwin L."/>
            <person name="Pitluck S."/>
            <person name="Held B."/>
            <person name="Brettin T."/>
            <person name="Tapia R."/>
            <person name="Ivanova N."/>
            <person name="Mikhailova N."/>
            <person name="Pati A."/>
            <person name="Liolios K."/>
            <person name="Chen A."/>
            <person name="Palaniappan K."/>
            <person name="Land M."/>
            <person name="Hauser L."/>
            <person name="Chang Y.J."/>
            <person name="Jeffries C.D."/>
            <person name="Rohde M."/>
            <person name="Goker M."/>
            <person name="Bristow J."/>
            <person name="Eisen J.A."/>
            <person name="Markowitz V."/>
            <person name="Hugenholtz P."/>
            <person name="Klenk H.P."/>
            <person name="Kyrpides N.C."/>
        </authorList>
    </citation>
    <scope>NUCLEOTIDE SEQUENCE [LARGE SCALE GENOMIC DNA]</scope>
    <source>
        <strain evidence="3">DSM 45221 / IAM 15411 / JCM 23193 / KCTC 12865</strain>
    </source>
</reference>
<gene>
    <name evidence="2" type="ordered locus">Caka_1620</name>
</gene>
<dbReference type="InterPro" id="IPR012902">
    <property type="entry name" value="N_methyl_site"/>
</dbReference>
<evidence type="ECO:0000256" key="1">
    <source>
        <dbReference type="SAM" id="Phobius"/>
    </source>
</evidence>
<dbReference type="AlphaFoldDB" id="D5EJP0"/>
<accession>D5EJP0</accession>
<dbReference type="EMBL" id="CP001998">
    <property type="protein sequence ID" value="ADE54639.1"/>
    <property type="molecule type" value="Genomic_DNA"/>
</dbReference>
<keyword evidence="3" id="KW-1185">Reference proteome</keyword>
<protein>
    <recommendedName>
        <fullName evidence="4">Prepilin-type N-terminal cleavage/methylation domain-containing protein</fullName>
    </recommendedName>
</protein>
<keyword evidence="1" id="KW-1133">Transmembrane helix</keyword>
<evidence type="ECO:0000313" key="2">
    <source>
        <dbReference type="EMBL" id="ADE54639.1"/>
    </source>
</evidence>
<dbReference type="HOGENOM" id="CLU_1674940_0_0_0"/>